<dbReference type="RefSeq" id="XP_006867295.1">
    <property type="nucleotide sequence ID" value="XM_006867233.1"/>
</dbReference>
<dbReference type="CDD" id="cd03263">
    <property type="entry name" value="ABC_subfamily_A"/>
    <property type="match status" value="1"/>
</dbReference>
<feature type="compositionally biased region" description="Basic residues" evidence="7">
    <location>
        <begin position="11"/>
        <end position="20"/>
    </location>
</feature>
<dbReference type="InterPro" id="IPR013525">
    <property type="entry name" value="ABC2_TM"/>
</dbReference>
<dbReference type="InterPro" id="IPR003593">
    <property type="entry name" value="AAA+_ATPase"/>
</dbReference>
<dbReference type="InterPro" id="IPR056264">
    <property type="entry name" value="R2_ABCA1-4-like"/>
</dbReference>
<evidence type="ECO:0000256" key="6">
    <source>
        <dbReference type="ARBA" id="ARBA00023136"/>
    </source>
</evidence>
<gene>
    <name evidence="11" type="primary">LOC102819775</name>
</gene>
<name>A0A9B0TUP3_CHRAS</name>
<dbReference type="PANTHER" id="PTHR19229:SF101">
    <property type="entry name" value="ATP-BINDING CASSETTE, SUB-FAMILY A (ABC1), MEMBER 16"/>
    <property type="match status" value="1"/>
</dbReference>
<feature type="compositionally biased region" description="Polar residues" evidence="7">
    <location>
        <begin position="21"/>
        <end position="31"/>
    </location>
</feature>
<feature type="transmembrane region" description="Helical" evidence="8">
    <location>
        <begin position="321"/>
        <end position="340"/>
    </location>
</feature>
<evidence type="ECO:0000313" key="10">
    <source>
        <dbReference type="Proteomes" id="UP000504623"/>
    </source>
</evidence>
<organism evidence="10 11">
    <name type="scientific">Chrysochloris asiatica</name>
    <name type="common">Cape golden mole</name>
    <dbReference type="NCBI Taxonomy" id="185453"/>
    <lineage>
        <taxon>Eukaryota</taxon>
        <taxon>Metazoa</taxon>
        <taxon>Chordata</taxon>
        <taxon>Craniata</taxon>
        <taxon>Vertebrata</taxon>
        <taxon>Euteleostomi</taxon>
        <taxon>Mammalia</taxon>
        <taxon>Eutheria</taxon>
        <taxon>Afrotheria</taxon>
        <taxon>Chrysochloridae</taxon>
        <taxon>Chrysochlorinae</taxon>
        <taxon>Chrysochloris</taxon>
    </lineage>
</organism>
<accession>A0A9B0TUP3</accession>
<feature type="transmembrane region" description="Helical" evidence="8">
    <location>
        <begin position="443"/>
        <end position="466"/>
    </location>
</feature>
<evidence type="ECO:0000256" key="8">
    <source>
        <dbReference type="SAM" id="Phobius"/>
    </source>
</evidence>
<proteinExistence type="predicted"/>
<dbReference type="OrthoDB" id="6512918at2759"/>
<dbReference type="PANTHER" id="PTHR19229">
    <property type="entry name" value="ATP-BINDING CASSETTE TRANSPORTER SUBFAMILY A ABCA"/>
    <property type="match status" value="1"/>
</dbReference>
<dbReference type="Pfam" id="PF23321">
    <property type="entry name" value="R1_ABCA1"/>
    <property type="match status" value="1"/>
</dbReference>
<feature type="region of interest" description="Disordered" evidence="7">
    <location>
        <begin position="1"/>
        <end position="31"/>
    </location>
</feature>
<dbReference type="FunFam" id="3.40.50.300:FF:000327">
    <property type="entry name" value="ATP-binding cassette sub-family A member 3"/>
    <property type="match status" value="1"/>
</dbReference>
<feature type="transmembrane region" description="Helical" evidence="8">
    <location>
        <begin position="383"/>
        <end position="403"/>
    </location>
</feature>
<keyword evidence="10" id="KW-1185">Reference proteome</keyword>
<feature type="domain" description="ABC transporter" evidence="9">
    <location>
        <begin position="530"/>
        <end position="763"/>
    </location>
</feature>
<dbReference type="GO" id="GO:0005524">
    <property type="term" value="F:ATP binding"/>
    <property type="evidence" value="ECO:0007669"/>
    <property type="project" value="UniProtKB-KW"/>
</dbReference>
<evidence type="ECO:0000256" key="4">
    <source>
        <dbReference type="ARBA" id="ARBA00022840"/>
    </source>
</evidence>
<feature type="transmembrane region" description="Helical" evidence="8">
    <location>
        <begin position="234"/>
        <end position="254"/>
    </location>
</feature>
<dbReference type="InterPro" id="IPR026082">
    <property type="entry name" value="ABCA"/>
</dbReference>
<dbReference type="Pfam" id="PF12698">
    <property type="entry name" value="ABC2_membrane_3"/>
    <property type="match status" value="1"/>
</dbReference>
<feature type="transmembrane region" description="Helical" evidence="8">
    <location>
        <begin position="352"/>
        <end position="371"/>
    </location>
</feature>
<dbReference type="Gene3D" id="3.40.50.300">
    <property type="entry name" value="P-loop containing nucleotide triphosphate hydrolases"/>
    <property type="match status" value="1"/>
</dbReference>
<dbReference type="Proteomes" id="UP000504623">
    <property type="component" value="Unplaced"/>
</dbReference>
<feature type="transmembrane region" description="Helical" evidence="8">
    <location>
        <begin position="74"/>
        <end position="93"/>
    </location>
</feature>
<evidence type="ECO:0000256" key="7">
    <source>
        <dbReference type="SAM" id="MobiDB-lite"/>
    </source>
</evidence>
<dbReference type="AlphaFoldDB" id="A0A9B0TUP3"/>
<keyword evidence="2 8" id="KW-0812">Transmembrane</keyword>
<keyword evidence="6 8" id="KW-0472">Membrane</keyword>
<reference evidence="11" key="1">
    <citation type="submission" date="2025-08" db="UniProtKB">
        <authorList>
            <consortium name="RefSeq"/>
        </authorList>
    </citation>
    <scope>IDENTIFICATION</scope>
    <source>
        <tissue evidence="11">Spleen</tissue>
    </source>
</reference>
<keyword evidence="4" id="KW-0067">ATP-binding</keyword>
<dbReference type="GO" id="GO:0140359">
    <property type="term" value="F:ABC-type transporter activity"/>
    <property type="evidence" value="ECO:0007669"/>
    <property type="project" value="InterPro"/>
</dbReference>
<comment type="subcellular location">
    <subcellularLocation>
        <location evidence="1">Membrane</location>
        <topology evidence="1">Multi-pass membrane protein</topology>
    </subcellularLocation>
</comment>
<keyword evidence="5 8" id="KW-1133">Transmembrane helix</keyword>
<evidence type="ECO:0000256" key="3">
    <source>
        <dbReference type="ARBA" id="ARBA00022741"/>
    </source>
</evidence>
<dbReference type="SMART" id="SM00382">
    <property type="entry name" value="AAA"/>
    <property type="match status" value="1"/>
</dbReference>
<evidence type="ECO:0000259" key="9">
    <source>
        <dbReference type="PROSITE" id="PS50893"/>
    </source>
</evidence>
<dbReference type="GO" id="GO:0016020">
    <property type="term" value="C:membrane"/>
    <property type="evidence" value="ECO:0007669"/>
    <property type="project" value="UniProtKB-SubCell"/>
</dbReference>
<evidence type="ECO:0000256" key="1">
    <source>
        <dbReference type="ARBA" id="ARBA00004141"/>
    </source>
</evidence>
<dbReference type="GO" id="GO:0005319">
    <property type="term" value="F:lipid transporter activity"/>
    <property type="evidence" value="ECO:0007669"/>
    <property type="project" value="TreeGrafter"/>
</dbReference>
<sequence length="853" mass="97397">MSSHAIQHTSSKGKNRRLSKNKNMSVARNVSRSTSNTWNQFSTIRFNTGFPLYCQQFRSMLVKRVLFSWRNWKLMLLQLLVIVFFATYLLKIVDLTEELSPRKMDLSQYGRTIVPYSISGNSPMALNIIKNLETFLKFNNQELREVQGNVTNYVLESKECHNFCIVAFSIKAEQDKIIFTILFNNDAYHSAATSLAVLDNILFMSLIGPNASITVSNKPQPLPLYGSNVVPTNGIQIALCLSFSMAVVASSFCLQTMTEKISKAKHIQFVSGVYILTYWLSALLWDLICFSIPCCLLLGVFTYRKVDAFVLDYHFLDTMMIFMLYGWCVVPLMYLGSFLFSSVAVAYIKLTLFNYLSTVVSISIHTIVQHYGKDLPPFAQTMISNSLMVLPSYNFAMCISKFFDNYEIKKQCSKKFQIVYLDCRNVFTEKNVYSFEEHGIAKFLIALAIMGLFFLLLILCLEFSFWNLKIFLLNKIIPNVFQIFMRVNKVNTGRNDIMSSTVIEESEDEDVENERKKVLAVSHTLQNTPLFLKELTKIYYKCPVITAVRNISLVVKKSECFGLLGLQEVGKTATIKMLTGEEPISSGVVFIDGINITENIREIRSRIGYCPQSDPLLNYMTGRELLLMYARLWGVPEPDIYAYVEDFLYSMHLETHADNFIHTYSKGSKRRLSTAVALMGRPSVIFLDEPSTGMDPATQHLLRDTITQICKTGKAIIITSHSTEECEALCTRLAIMVKGRFMCLGSPQHLKKKFGNVYTLKAKVDVKKDENKLKDFKEFIATTFPGNIKFQRFHGIIDCFIPSNEISWGKVFHILEDAKLLFNLEDYSVSQITLEQIFLTLANIDKMETDEKT</sequence>
<dbReference type="GO" id="GO:0016887">
    <property type="term" value="F:ATP hydrolysis activity"/>
    <property type="evidence" value="ECO:0007669"/>
    <property type="project" value="InterPro"/>
</dbReference>
<dbReference type="PROSITE" id="PS50893">
    <property type="entry name" value="ABC_TRANSPORTER_2"/>
    <property type="match status" value="1"/>
</dbReference>
<dbReference type="InterPro" id="IPR027417">
    <property type="entry name" value="P-loop_NTPase"/>
</dbReference>
<dbReference type="GeneID" id="102819775"/>
<feature type="compositionally biased region" description="Polar residues" evidence="7">
    <location>
        <begin position="1"/>
        <end position="10"/>
    </location>
</feature>
<evidence type="ECO:0000256" key="5">
    <source>
        <dbReference type="ARBA" id="ARBA00022989"/>
    </source>
</evidence>
<dbReference type="SUPFAM" id="SSF52540">
    <property type="entry name" value="P-loop containing nucleoside triphosphate hydrolases"/>
    <property type="match status" value="1"/>
</dbReference>
<feature type="transmembrane region" description="Helical" evidence="8">
    <location>
        <begin position="275"/>
        <end position="301"/>
    </location>
</feature>
<dbReference type="Pfam" id="PF00005">
    <property type="entry name" value="ABC_tran"/>
    <property type="match status" value="1"/>
</dbReference>
<keyword evidence="3" id="KW-0547">Nucleotide-binding</keyword>
<dbReference type="InterPro" id="IPR003439">
    <property type="entry name" value="ABC_transporter-like_ATP-bd"/>
</dbReference>
<evidence type="ECO:0000313" key="11">
    <source>
        <dbReference type="RefSeq" id="XP_006867295.1"/>
    </source>
</evidence>
<evidence type="ECO:0000256" key="2">
    <source>
        <dbReference type="ARBA" id="ARBA00022692"/>
    </source>
</evidence>
<protein>
    <submittedName>
        <fullName evidence="11">ATP-binding cassette sub-family A member 3-like</fullName>
    </submittedName>
</protein>